<reference evidence="1" key="1">
    <citation type="submission" date="2018-02" db="EMBL/GenBank/DDBJ databases">
        <title>Rhizophora mucronata_Transcriptome.</title>
        <authorList>
            <person name="Meera S.P."/>
            <person name="Sreeshan A."/>
            <person name="Augustine A."/>
        </authorList>
    </citation>
    <scope>NUCLEOTIDE SEQUENCE</scope>
    <source>
        <tissue evidence="1">Leaf</tissue>
    </source>
</reference>
<accession>A0A2P2QIC1</accession>
<name>A0A2P2QIC1_RHIMU</name>
<organism evidence="1">
    <name type="scientific">Rhizophora mucronata</name>
    <name type="common">Asiatic mangrove</name>
    <dbReference type="NCBI Taxonomy" id="61149"/>
    <lineage>
        <taxon>Eukaryota</taxon>
        <taxon>Viridiplantae</taxon>
        <taxon>Streptophyta</taxon>
        <taxon>Embryophyta</taxon>
        <taxon>Tracheophyta</taxon>
        <taxon>Spermatophyta</taxon>
        <taxon>Magnoliopsida</taxon>
        <taxon>eudicotyledons</taxon>
        <taxon>Gunneridae</taxon>
        <taxon>Pentapetalae</taxon>
        <taxon>rosids</taxon>
        <taxon>fabids</taxon>
        <taxon>Malpighiales</taxon>
        <taxon>Rhizophoraceae</taxon>
        <taxon>Rhizophora</taxon>
    </lineage>
</organism>
<sequence length="15" mass="1910">MLYYKWSILLLIKLL</sequence>
<dbReference type="EMBL" id="GGEC01086264">
    <property type="protein sequence ID" value="MBX66748.1"/>
    <property type="molecule type" value="Transcribed_RNA"/>
</dbReference>
<proteinExistence type="predicted"/>
<evidence type="ECO:0000313" key="1">
    <source>
        <dbReference type="EMBL" id="MBX66748.1"/>
    </source>
</evidence>
<protein>
    <submittedName>
        <fullName evidence="1">Uncharacterized protein</fullName>
    </submittedName>
</protein>